<dbReference type="PANTHER" id="PTHR10629:SF50">
    <property type="entry name" value="DNA (CYTOSINE-5)-METHYLTRANSFERASE CMT3"/>
    <property type="match status" value="1"/>
</dbReference>
<dbReference type="GO" id="GO:0009307">
    <property type="term" value="P:DNA restriction-modification system"/>
    <property type="evidence" value="ECO:0007669"/>
    <property type="project" value="UniProtKB-KW"/>
</dbReference>
<evidence type="ECO:0000256" key="2">
    <source>
        <dbReference type="ARBA" id="ARBA00022679"/>
    </source>
</evidence>
<keyword evidence="4" id="KW-0680">Restriction system</keyword>
<dbReference type="Pfam" id="PF00145">
    <property type="entry name" value="DNA_methylase"/>
    <property type="match status" value="2"/>
</dbReference>
<comment type="caution">
    <text evidence="8">The sequence shown here is derived from an EMBL/GenBank/DDBJ whole genome shotgun (WGS) entry which is preliminary data.</text>
</comment>
<dbReference type="NCBIfam" id="TIGR00675">
    <property type="entry name" value="dcm"/>
    <property type="match status" value="1"/>
</dbReference>
<keyword evidence="2 5" id="KW-0808">Transferase</keyword>
<feature type="active site" evidence="5">
    <location>
        <position position="75"/>
    </location>
</feature>
<evidence type="ECO:0000313" key="9">
    <source>
        <dbReference type="Proteomes" id="UP001141629"/>
    </source>
</evidence>
<evidence type="ECO:0000256" key="6">
    <source>
        <dbReference type="RuleBase" id="RU000416"/>
    </source>
</evidence>
<dbReference type="SUPFAM" id="SSF53335">
    <property type="entry name" value="S-adenosyl-L-methionine-dependent methyltransferases"/>
    <property type="match status" value="1"/>
</dbReference>
<evidence type="ECO:0000256" key="1">
    <source>
        <dbReference type="ARBA" id="ARBA00022603"/>
    </source>
</evidence>
<dbReference type="PRINTS" id="PR00105">
    <property type="entry name" value="C5METTRFRASE"/>
</dbReference>
<dbReference type="InterPro" id="IPR029063">
    <property type="entry name" value="SAM-dependent_MTases_sf"/>
</dbReference>
<evidence type="ECO:0000256" key="7">
    <source>
        <dbReference type="RuleBase" id="RU000417"/>
    </source>
</evidence>
<gene>
    <name evidence="8" type="primary">dcm</name>
    <name evidence="8" type="ORF">H7K45_12880</name>
</gene>
<dbReference type="PROSITE" id="PS00095">
    <property type="entry name" value="C5_MTASE_2"/>
    <property type="match status" value="1"/>
</dbReference>
<dbReference type="AlphaFoldDB" id="A0A9X2Z0Y6"/>
<keyword evidence="3 5" id="KW-0949">S-adenosyl-L-methionine</keyword>
<dbReference type="PANTHER" id="PTHR10629">
    <property type="entry name" value="CYTOSINE-SPECIFIC METHYLTRANSFERASE"/>
    <property type="match status" value="1"/>
</dbReference>
<evidence type="ECO:0000313" key="8">
    <source>
        <dbReference type="EMBL" id="MCV7421439.1"/>
    </source>
</evidence>
<comment type="similarity">
    <text evidence="5 6">Belongs to the class I-like SAM-binding methyltransferase superfamily. C5-methyltransferase family.</text>
</comment>
<keyword evidence="9" id="KW-1185">Reference proteome</keyword>
<dbReference type="InterPro" id="IPR031303">
    <property type="entry name" value="C5_meth_CS"/>
</dbReference>
<dbReference type="RefSeq" id="WP_372512533.1">
    <property type="nucleotide sequence ID" value="NZ_JACKVK010000008.1"/>
</dbReference>
<evidence type="ECO:0000256" key="4">
    <source>
        <dbReference type="ARBA" id="ARBA00022747"/>
    </source>
</evidence>
<dbReference type="GO" id="GO:0003886">
    <property type="term" value="F:DNA (cytosine-5-)-methyltransferase activity"/>
    <property type="evidence" value="ECO:0007669"/>
    <property type="project" value="UniProtKB-EC"/>
</dbReference>
<reference evidence="8" key="1">
    <citation type="submission" date="2020-07" db="EMBL/GenBank/DDBJ databases">
        <authorList>
            <person name="Pettersson B.M.F."/>
            <person name="Behra P.R.K."/>
            <person name="Ramesh M."/>
            <person name="Das S."/>
            <person name="Dasgupta S."/>
            <person name="Kirsebom L.A."/>
        </authorList>
    </citation>
    <scope>NUCLEOTIDE SEQUENCE</scope>
    <source>
        <strain evidence="8">DSM 44838</strain>
    </source>
</reference>
<protein>
    <recommendedName>
        <fullName evidence="7">Cytosine-specific methyltransferase</fullName>
        <ecNumber evidence="7">2.1.1.37</ecNumber>
    </recommendedName>
</protein>
<dbReference type="Gene3D" id="3.40.50.150">
    <property type="entry name" value="Vaccinia Virus protein VP39"/>
    <property type="match status" value="1"/>
</dbReference>
<dbReference type="PROSITE" id="PS00094">
    <property type="entry name" value="C5_MTASE_1"/>
    <property type="match status" value="1"/>
</dbReference>
<dbReference type="GO" id="GO:0032259">
    <property type="term" value="P:methylation"/>
    <property type="evidence" value="ECO:0007669"/>
    <property type="project" value="UniProtKB-KW"/>
</dbReference>
<dbReference type="InterPro" id="IPR001525">
    <property type="entry name" value="C5_MeTfrase"/>
</dbReference>
<dbReference type="Proteomes" id="UP001141629">
    <property type="component" value="Unassembled WGS sequence"/>
</dbReference>
<organism evidence="8 9">
    <name type="scientific">Mycobacterium yunnanensis</name>
    <dbReference type="NCBI Taxonomy" id="368477"/>
    <lineage>
        <taxon>Bacteria</taxon>
        <taxon>Bacillati</taxon>
        <taxon>Actinomycetota</taxon>
        <taxon>Actinomycetes</taxon>
        <taxon>Mycobacteriales</taxon>
        <taxon>Mycobacteriaceae</taxon>
        <taxon>Mycobacterium</taxon>
    </lineage>
</organism>
<evidence type="ECO:0000256" key="3">
    <source>
        <dbReference type="ARBA" id="ARBA00022691"/>
    </source>
</evidence>
<dbReference type="EMBL" id="JACKVK010000008">
    <property type="protein sequence ID" value="MCV7421439.1"/>
    <property type="molecule type" value="Genomic_DNA"/>
</dbReference>
<accession>A0A9X2Z0Y6</accession>
<dbReference type="GO" id="GO:0003677">
    <property type="term" value="F:DNA binding"/>
    <property type="evidence" value="ECO:0007669"/>
    <property type="project" value="TreeGrafter"/>
</dbReference>
<evidence type="ECO:0000256" key="5">
    <source>
        <dbReference type="PROSITE-ProRule" id="PRU01016"/>
    </source>
</evidence>
<dbReference type="GO" id="GO:0044027">
    <property type="term" value="P:negative regulation of gene expression via chromosomal CpG island methylation"/>
    <property type="evidence" value="ECO:0007669"/>
    <property type="project" value="TreeGrafter"/>
</dbReference>
<dbReference type="PROSITE" id="PS51679">
    <property type="entry name" value="SAM_MT_C5"/>
    <property type="match status" value="1"/>
</dbReference>
<name>A0A9X2Z0Y6_9MYCO</name>
<dbReference type="InterPro" id="IPR018117">
    <property type="entry name" value="C5_DNA_meth_AS"/>
</dbReference>
<dbReference type="InterPro" id="IPR050390">
    <property type="entry name" value="C5-Methyltransferase"/>
</dbReference>
<reference evidence="8" key="2">
    <citation type="journal article" date="2022" name="BMC Genomics">
        <title>Comparative genome analysis of mycobacteria focusing on tRNA and non-coding RNA.</title>
        <authorList>
            <person name="Behra P.R.K."/>
            <person name="Pettersson B.M.F."/>
            <person name="Ramesh M."/>
            <person name="Das S."/>
            <person name="Dasgupta S."/>
            <person name="Kirsebom L.A."/>
        </authorList>
    </citation>
    <scope>NUCLEOTIDE SEQUENCE</scope>
    <source>
        <strain evidence="8">DSM 44838</strain>
    </source>
</reference>
<comment type="catalytic activity">
    <reaction evidence="7">
        <text>a 2'-deoxycytidine in DNA + S-adenosyl-L-methionine = a 5-methyl-2'-deoxycytidine in DNA + S-adenosyl-L-homocysteine + H(+)</text>
        <dbReference type="Rhea" id="RHEA:13681"/>
        <dbReference type="Rhea" id="RHEA-COMP:11369"/>
        <dbReference type="Rhea" id="RHEA-COMP:11370"/>
        <dbReference type="ChEBI" id="CHEBI:15378"/>
        <dbReference type="ChEBI" id="CHEBI:57856"/>
        <dbReference type="ChEBI" id="CHEBI:59789"/>
        <dbReference type="ChEBI" id="CHEBI:85452"/>
        <dbReference type="ChEBI" id="CHEBI:85454"/>
        <dbReference type="EC" id="2.1.1.37"/>
    </reaction>
</comment>
<proteinExistence type="inferred from homology"/>
<keyword evidence="1 5" id="KW-0489">Methyltransferase</keyword>
<sequence>MAAVSLRVAGLFAGIGGLELGMAAAGHHTHLLVENSPAAMHVLRRRFPDTTLEGDVRDVVALPRGTDVVVAGFPCQDLSSVGRKAGIDGARSSLVGEVLRLLEGGDVPWVVLENVPFLISLGKGAALEVVTSALTELGYRWAYRVVDTQAFGLPQRRNRWYLVGSRVGDPRDVLLAGDCAKPTQTWGYPDVACGFYWTEGMRSFGWAVDAVPPIKCGSSVGVPSPPAIRLPSGAYVTPDLRDTERLQGFPVDWTAPAEEVARRGERWRMVGNSVSVPVATWIGGRLADPGRYDASRDRPRDGAAWSRRAAWADLDGVVHDADVGPWPAWEPRLPLADFLAFPGKPLSARAATGFIRRTQKGSLRFPDGFVDELGAYADLVNLV</sequence>
<dbReference type="EC" id="2.1.1.37" evidence="7"/>